<evidence type="ECO:0000256" key="1">
    <source>
        <dbReference type="SAM" id="MobiDB-lite"/>
    </source>
</evidence>
<feature type="transmembrane region" description="Helical" evidence="2">
    <location>
        <begin position="182"/>
        <end position="202"/>
    </location>
</feature>
<feature type="region of interest" description="Disordered" evidence="1">
    <location>
        <begin position="1"/>
        <end position="23"/>
    </location>
</feature>
<sequence>MLTTNARSPRTQTTSLLDARAPRRKPTVHINSRFYPAASVFPDGSRPPLDVIILACRCSPPTILNQASTRRLLCVITKCPPEHDLSPRTSATSAPVNRVARLRAKPDATFDTFPPVAVSALSVAFSASAGKLAGEEPTAGGSWVGNGRRVEGKLLLVQQLSAILLKRYYCTRRNWKGLFSQILLPAFFVSIAMSVALTAPHVEDPPPLTLSPSRYYNYTQPRGNVVPYAFRDEARPK</sequence>
<keyword evidence="2" id="KW-0472">Membrane</keyword>
<dbReference type="AlphaFoldDB" id="A0A9J6CT94"/>
<keyword evidence="2" id="KW-1133">Transmembrane helix</keyword>
<evidence type="ECO:0000313" key="4">
    <source>
        <dbReference type="Proteomes" id="UP000821866"/>
    </source>
</evidence>
<keyword evidence="2" id="KW-0812">Transmembrane</keyword>
<name>A0A9J6CT94_RHIMP</name>
<proteinExistence type="predicted"/>
<comment type="caution">
    <text evidence="3">The sequence shown here is derived from an EMBL/GenBank/DDBJ whole genome shotgun (WGS) entry which is preliminary data.</text>
</comment>
<dbReference type="Proteomes" id="UP000821866">
    <property type="component" value="Unassembled WGS sequence"/>
</dbReference>
<organism evidence="3 4">
    <name type="scientific">Rhipicephalus microplus</name>
    <name type="common">Cattle tick</name>
    <name type="synonym">Boophilus microplus</name>
    <dbReference type="NCBI Taxonomy" id="6941"/>
    <lineage>
        <taxon>Eukaryota</taxon>
        <taxon>Metazoa</taxon>
        <taxon>Ecdysozoa</taxon>
        <taxon>Arthropoda</taxon>
        <taxon>Chelicerata</taxon>
        <taxon>Arachnida</taxon>
        <taxon>Acari</taxon>
        <taxon>Parasitiformes</taxon>
        <taxon>Ixodida</taxon>
        <taxon>Ixodoidea</taxon>
        <taxon>Ixodidae</taxon>
        <taxon>Rhipicephalinae</taxon>
        <taxon>Rhipicephalus</taxon>
        <taxon>Boophilus</taxon>
    </lineage>
</organism>
<evidence type="ECO:0000313" key="3">
    <source>
        <dbReference type="EMBL" id="KAH7931711.1"/>
    </source>
</evidence>
<protein>
    <submittedName>
        <fullName evidence="3">Uncharacterized protein</fullName>
    </submittedName>
</protein>
<keyword evidence="4" id="KW-1185">Reference proteome</keyword>
<feature type="compositionally biased region" description="Polar residues" evidence="1">
    <location>
        <begin position="1"/>
        <end position="16"/>
    </location>
</feature>
<dbReference type="VEuPathDB" id="VectorBase:LOC119187840"/>
<dbReference type="EMBL" id="JABSTU010006872">
    <property type="protein sequence ID" value="KAH7931711.1"/>
    <property type="molecule type" value="Genomic_DNA"/>
</dbReference>
<evidence type="ECO:0000256" key="2">
    <source>
        <dbReference type="SAM" id="Phobius"/>
    </source>
</evidence>
<accession>A0A9J6CT94</accession>
<gene>
    <name evidence="3" type="ORF">HPB51_029739</name>
</gene>
<reference evidence="3" key="1">
    <citation type="journal article" date="2020" name="Cell">
        <title>Large-Scale Comparative Analyses of Tick Genomes Elucidate Their Genetic Diversity and Vector Capacities.</title>
        <authorList>
            <consortium name="Tick Genome and Microbiome Consortium (TIGMIC)"/>
            <person name="Jia N."/>
            <person name="Wang J."/>
            <person name="Shi W."/>
            <person name="Du L."/>
            <person name="Sun Y."/>
            <person name="Zhan W."/>
            <person name="Jiang J.F."/>
            <person name="Wang Q."/>
            <person name="Zhang B."/>
            <person name="Ji P."/>
            <person name="Bell-Sakyi L."/>
            <person name="Cui X.M."/>
            <person name="Yuan T.T."/>
            <person name="Jiang B.G."/>
            <person name="Yang W.F."/>
            <person name="Lam T.T."/>
            <person name="Chang Q.C."/>
            <person name="Ding S.J."/>
            <person name="Wang X.J."/>
            <person name="Zhu J.G."/>
            <person name="Ruan X.D."/>
            <person name="Zhao L."/>
            <person name="Wei J.T."/>
            <person name="Ye R.Z."/>
            <person name="Que T.C."/>
            <person name="Du C.H."/>
            <person name="Zhou Y.H."/>
            <person name="Cheng J.X."/>
            <person name="Dai P.F."/>
            <person name="Guo W.B."/>
            <person name="Han X.H."/>
            <person name="Huang E.J."/>
            <person name="Li L.F."/>
            <person name="Wei W."/>
            <person name="Gao Y.C."/>
            <person name="Liu J.Z."/>
            <person name="Shao H.Z."/>
            <person name="Wang X."/>
            <person name="Wang C.C."/>
            <person name="Yang T.C."/>
            <person name="Huo Q.B."/>
            <person name="Li W."/>
            <person name="Chen H.Y."/>
            <person name="Chen S.E."/>
            <person name="Zhou L.G."/>
            <person name="Ni X.B."/>
            <person name="Tian J.H."/>
            <person name="Sheng Y."/>
            <person name="Liu T."/>
            <person name="Pan Y.S."/>
            <person name="Xia L.Y."/>
            <person name="Li J."/>
            <person name="Zhao F."/>
            <person name="Cao W.C."/>
        </authorList>
    </citation>
    <scope>NUCLEOTIDE SEQUENCE</scope>
    <source>
        <strain evidence="3">Rmic-2018</strain>
    </source>
</reference>
<reference evidence="3" key="2">
    <citation type="submission" date="2021-09" db="EMBL/GenBank/DDBJ databases">
        <authorList>
            <person name="Jia N."/>
            <person name="Wang J."/>
            <person name="Shi W."/>
            <person name="Du L."/>
            <person name="Sun Y."/>
            <person name="Zhan W."/>
            <person name="Jiang J."/>
            <person name="Wang Q."/>
            <person name="Zhang B."/>
            <person name="Ji P."/>
            <person name="Sakyi L.B."/>
            <person name="Cui X."/>
            <person name="Yuan T."/>
            <person name="Jiang B."/>
            <person name="Yang W."/>
            <person name="Lam T.T.-Y."/>
            <person name="Chang Q."/>
            <person name="Ding S."/>
            <person name="Wang X."/>
            <person name="Zhu J."/>
            <person name="Ruan X."/>
            <person name="Zhao L."/>
            <person name="Wei J."/>
            <person name="Que T."/>
            <person name="Du C."/>
            <person name="Cheng J."/>
            <person name="Dai P."/>
            <person name="Han X."/>
            <person name="Huang E."/>
            <person name="Gao Y."/>
            <person name="Liu J."/>
            <person name="Shao H."/>
            <person name="Ye R."/>
            <person name="Li L."/>
            <person name="Wei W."/>
            <person name="Wang X."/>
            <person name="Wang C."/>
            <person name="Huo Q."/>
            <person name="Li W."/>
            <person name="Guo W."/>
            <person name="Chen H."/>
            <person name="Chen S."/>
            <person name="Zhou L."/>
            <person name="Zhou L."/>
            <person name="Ni X."/>
            <person name="Tian J."/>
            <person name="Zhou Y."/>
            <person name="Sheng Y."/>
            <person name="Liu T."/>
            <person name="Pan Y."/>
            <person name="Xia L."/>
            <person name="Li J."/>
            <person name="Zhao F."/>
            <person name="Cao W."/>
        </authorList>
    </citation>
    <scope>NUCLEOTIDE SEQUENCE</scope>
    <source>
        <strain evidence="3">Rmic-2018</strain>
        <tissue evidence="3">Larvae</tissue>
    </source>
</reference>